<dbReference type="Proteomes" id="UP000823775">
    <property type="component" value="Unassembled WGS sequence"/>
</dbReference>
<proteinExistence type="predicted"/>
<comment type="caution">
    <text evidence="1">The sequence shown here is derived from an EMBL/GenBank/DDBJ whole genome shotgun (WGS) entry which is preliminary data.</text>
</comment>
<dbReference type="EMBL" id="JACEIK010005878">
    <property type="protein sequence ID" value="MCE0482348.1"/>
    <property type="molecule type" value="Genomic_DNA"/>
</dbReference>
<feature type="non-terminal residue" evidence="1">
    <location>
        <position position="1"/>
    </location>
</feature>
<name>A0ABS8VSM9_DATST</name>
<sequence length="52" mass="5473">QIANESPVKNMKPLCSAKCGSLPAACRSSAGAASFFMMIPHLVSHPIFRAVV</sequence>
<gene>
    <name evidence="1" type="ORF">HAX54_041029</name>
</gene>
<keyword evidence="2" id="KW-1185">Reference proteome</keyword>
<accession>A0ABS8VSM9</accession>
<protein>
    <submittedName>
        <fullName evidence="1">Uncharacterized protein</fullName>
    </submittedName>
</protein>
<feature type="non-terminal residue" evidence="1">
    <location>
        <position position="52"/>
    </location>
</feature>
<reference evidence="1 2" key="1">
    <citation type="journal article" date="2021" name="BMC Genomics">
        <title>Datura genome reveals duplications of psychoactive alkaloid biosynthetic genes and high mutation rate following tissue culture.</title>
        <authorList>
            <person name="Rajewski A."/>
            <person name="Carter-House D."/>
            <person name="Stajich J."/>
            <person name="Litt A."/>
        </authorList>
    </citation>
    <scope>NUCLEOTIDE SEQUENCE [LARGE SCALE GENOMIC DNA]</scope>
    <source>
        <strain evidence="1">AR-01</strain>
    </source>
</reference>
<evidence type="ECO:0000313" key="1">
    <source>
        <dbReference type="EMBL" id="MCE0482348.1"/>
    </source>
</evidence>
<evidence type="ECO:0000313" key="2">
    <source>
        <dbReference type="Proteomes" id="UP000823775"/>
    </source>
</evidence>
<organism evidence="1 2">
    <name type="scientific">Datura stramonium</name>
    <name type="common">Jimsonweed</name>
    <name type="synonym">Common thornapple</name>
    <dbReference type="NCBI Taxonomy" id="4076"/>
    <lineage>
        <taxon>Eukaryota</taxon>
        <taxon>Viridiplantae</taxon>
        <taxon>Streptophyta</taxon>
        <taxon>Embryophyta</taxon>
        <taxon>Tracheophyta</taxon>
        <taxon>Spermatophyta</taxon>
        <taxon>Magnoliopsida</taxon>
        <taxon>eudicotyledons</taxon>
        <taxon>Gunneridae</taxon>
        <taxon>Pentapetalae</taxon>
        <taxon>asterids</taxon>
        <taxon>lamiids</taxon>
        <taxon>Solanales</taxon>
        <taxon>Solanaceae</taxon>
        <taxon>Solanoideae</taxon>
        <taxon>Datureae</taxon>
        <taxon>Datura</taxon>
    </lineage>
</organism>